<evidence type="ECO:0000313" key="3">
    <source>
        <dbReference type="Proteomes" id="UP001597506"/>
    </source>
</evidence>
<evidence type="ECO:0000313" key="2">
    <source>
        <dbReference type="EMBL" id="MFD2680261.1"/>
    </source>
</evidence>
<organism evidence="2 3">
    <name type="scientific">Bacillus seohaeanensis</name>
    <dbReference type="NCBI Taxonomy" id="284580"/>
    <lineage>
        <taxon>Bacteria</taxon>
        <taxon>Bacillati</taxon>
        <taxon>Bacillota</taxon>
        <taxon>Bacilli</taxon>
        <taxon>Bacillales</taxon>
        <taxon>Bacillaceae</taxon>
        <taxon>Bacillus</taxon>
    </lineage>
</organism>
<evidence type="ECO:0008006" key="4">
    <source>
        <dbReference type="Google" id="ProtNLM"/>
    </source>
</evidence>
<protein>
    <recommendedName>
        <fullName evidence="4">Tumour necrosis factor receptor superfamily member 19</fullName>
    </recommendedName>
</protein>
<keyword evidence="1" id="KW-0472">Membrane</keyword>
<name>A0ABW5RNL4_9BACI</name>
<sequence>MLSMTIITIGFLAVLGMILGFLIYFLKGTLNSDDAKRIDPIDEDNESK</sequence>
<gene>
    <name evidence="2" type="ORF">ACFSUL_05785</name>
</gene>
<reference evidence="3" key="1">
    <citation type="journal article" date="2019" name="Int. J. Syst. Evol. Microbiol.">
        <title>The Global Catalogue of Microorganisms (GCM) 10K type strain sequencing project: providing services to taxonomists for standard genome sequencing and annotation.</title>
        <authorList>
            <consortium name="The Broad Institute Genomics Platform"/>
            <consortium name="The Broad Institute Genome Sequencing Center for Infectious Disease"/>
            <person name="Wu L."/>
            <person name="Ma J."/>
        </authorList>
    </citation>
    <scope>NUCLEOTIDE SEQUENCE [LARGE SCALE GENOMIC DNA]</scope>
    <source>
        <strain evidence="3">KCTC 3913</strain>
    </source>
</reference>
<dbReference type="Proteomes" id="UP001597506">
    <property type="component" value="Unassembled WGS sequence"/>
</dbReference>
<evidence type="ECO:0000256" key="1">
    <source>
        <dbReference type="SAM" id="Phobius"/>
    </source>
</evidence>
<dbReference type="RefSeq" id="WP_377933557.1">
    <property type="nucleotide sequence ID" value="NZ_JBHUMF010000014.1"/>
</dbReference>
<keyword evidence="1" id="KW-0812">Transmembrane</keyword>
<comment type="caution">
    <text evidence="2">The sequence shown here is derived from an EMBL/GenBank/DDBJ whole genome shotgun (WGS) entry which is preliminary data.</text>
</comment>
<dbReference type="EMBL" id="JBHUMF010000014">
    <property type="protein sequence ID" value="MFD2680261.1"/>
    <property type="molecule type" value="Genomic_DNA"/>
</dbReference>
<feature type="transmembrane region" description="Helical" evidence="1">
    <location>
        <begin position="6"/>
        <end position="26"/>
    </location>
</feature>
<accession>A0ABW5RNL4</accession>
<proteinExistence type="predicted"/>
<keyword evidence="3" id="KW-1185">Reference proteome</keyword>
<keyword evidence="1" id="KW-1133">Transmembrane helix</keyword>